<dbReference type="KEGG" id="brh:RBRH_01478"/>
<proteinExistence type="predicted"/>
<organism evidence="1 2">
    <name type="scientific">Mycetohabitans rhizoxinica (strain DSM 19002 / CIP 109453 / HKI 454)</name>
    <name type="common">Paraburkholderia rhizoxinica</name>
    <dbReference type="NCBI Taxonomy" id="882378"/>
    <lineage>
        <taxon>Bacteria</taxon>
        <taxon>Pseudomonadati</taxon>
        <taxon>Pseudomonadota</taxon>
        <taxon>Betaproteobacteria</taxon>
        <taxon>Burkholderiales</taxon>
        <taxon>Burkholderiaceae</taxon>
        <taxon>Mycetohabitans</taxon>
    </lineage>
</organism>
<evidence type="ECO:0000313" key="2">
    <source>
        <dbReference type="Proteomes" id="UP000007437"/>
    </source>
</evidence>
<dbReference type="Proteomes" id="UP000007437">
    <property type="component" value="Chromosome"/>
</dbReference>
<protein>
    <submittedName>
        <fullName evidence="1">Uncharacterized protein</fullName>
    </submittedName>
</protein>
<gene>
    <name evidence="1" type="ordered locus">RBRH_01478</name>
</gene>
<name>E5AKS6_MYCRK</name>
<reference evidence="1 2" key="1">
    <citation type="journal article" date="2011" name="J. Bacteriol.">
        <title>Complete genome sequence of Burkholderia rhizoxinica, an endosymbiont of Rhizopus microsporus.</title>
        <authorList>
            <person name="Lackner G."/>
            <person name="Moebius N."/>
            <person name="Partida-Martinez L."/>
            <person name="Hertweck C."/>
        </authorList>
    </citation>
    <scope>NUCLEOTIDE SEQUENCE [LARGE SCALE GENOMIC DNA]</scope>
    <source>
        <strain evidence="2">DSM 19002 / CIP 109453 / HKI 454</strain>
    </source>
</reference>
<dbReference type="AlphaFoldDB" id="E5AKS6"/>
<dbReference type="EMBL" id="FR687359">
    <property type="protein sequence ID" value="CBW75883.1"/>
    <property type="molecule type" value="Genomic_DNA"/>
</dbReference>
<dbReference type="HOGENOM" id="CLU_3286343_0_0_4"/>
<sequence>MVTTASRLWAYRALASVALLISSGDGYAAVTPFMIEPRYP</sequence>
<accession>E5AKS6</accession>
<evidence type="ECO:0000313" key="1">
    <source>
        <dbReference type="EMBL" id="CBW75883.1"/>
    </source>
</evidence>